<dbReference type="Proteomes" id="UP000186323">
    <property type="component" value="Chromosome I"/>
</dbReference>
<keyword evidence="2" id="KW-1185">Reference proteome</keyword>
<reference evidence="2" key="1">
    <citation type="submission" date="2016-10" db="EMBL/GenBank/DDBJ databases">
        <authorList>
            <person name="Wegmann U."/>
        </authorList>
    </citation>
    <scope>NUCLEOTIDE SEQUENCE [LARGE SCALE GENOMIC DNA]</scope>
</reference>
<dbReference type="KEGG" id="dpg:DESPIGER_1347"/>
<dbReference type="EMBL" id="LT630450">
    <property type="protein sequence ID" value="SFV73193.1"/>
    <property type="molecule type" value="Genomic_DNA"/>
</dbReference>
<sequence length="42" mass="4844">MLYIFCGSSYAEKQLVEKQSNPHASDFLTARQQRSVLLRKKA</sequence>
<accession>A0A1K1LEQ1</accession>
<organism evidence="1 2">
    <name type="scientific">Desulfovibrio piger</name>
    <dbReference type="NCBI Taxonomy" id="901"/>
    <lineage>
        <taxon>Bacteria</taxon>
        <taxon>Pseudomonadati</taxon>
        <taxon>Thermodesulfobacteriota</taxon>
        <taxon>Desulfovibrionia</taxon>
        <taxon>Desulfovibrionales</taxon>
        <taxon>Desulfovibrionaceae</taxon>
        <taxon>Desulfovibrio</taxon>
    </lineage>
</organism>
<evidence type="ECO:0000313" key="2">
    <source>
        <dbReference type="Proteomes" id="UP000186323"/>
    </source>
</evidence>
<dbReference type="AlphaFoldDB" id="A0A1K1LEQ1"/>
<gene>
    <name evidence="1" type="ORF">DESPIGER_1347</name>
</gene>
<evidence type="ECO:0000313" key="1">
    <source>
        <dbReference type="EMBL" id="SFV73193.1"/>
    </source>
</evidence>
<protein>
    <submittedName>
        <fullName evidence="1">Uncharacterized protein</fullName>
    </submittedName>
</protein>
<name>A0A1K1LEQ1_9BACT</name>
<proteinExistence type="predicted"/>